<keyword evidence="3 6" id="KW-0812">Transmembrane</keyword>
<evidence type="ECO:0000256" key="5">
    <source>
        <dbReference type="ARBA" id="ARBA00023136"/>
    </source>
</evidence>
<dbReference type="Pfam" id="PF07690">
    <property type="entry name" value="MFS_1"/>
    <property type="match status" value="1"/>
</dbReference>
<keyword evidence="4 6" id="KW-1133">Transmembrane helix</keyword>
<feature type="transmembrane region" description="Helical" evidence="6">
    <location>
        <begin position="375"/>
        <end position="396"/>
    </location>
</feature>
<keyword evidence="8" id="KW-1185">Reference proteome</keyword>
<organism evidence="7 8">
    <name type="scientific">Amycolatopsis vastitatis</name>
    <dbReference type="NCBI Taxonomy" id="1905142"/>
    <lineage>
        <taxon>Bacteria</taxon>
        <taxon>Bacillati</taxon>
        <taxon>Actinomycetota</taxon>
        <taxon>Actinomycetes</taxon>
        <taxon>Pseudonocardiales</taxon>
        <taxon>Pseudonocardiaceae</taxon>
        <taxon>Amycolatopsis</taxon>
    </lineage>
</organism>
<comment type="subcellular location">
    <subcellularLocation>
        <location evidence="1">Cell membrane</location>
        <topology evidence="1">Multi-pass membrane protein</topology>
    </subcellularLocation>
</comment>
<dbReference type="PANTHER" id="PTHR23513">
    <property type="entry name" value="INTEGRAL MEMBRANE EFFLUX PROTEIN-RELATED"/>
    <property type="match status" value="1"/>
</dbReference>
<evidence type="ECO:0000256" key="2">
    <source>
        <dbReference type="ARBA" id="ARBA00022475"/>
    </source>
</evidence>
<feature type="transmembrane region" description="Helical" evidence="6">
    <location>
        <begin position="344"/>
        <end position="369"/>
    </location>
</feature>
<evidence type="ECO:0000256" key="3">
    <source>
        <dbReference type="ARBA" id="ARBA00022692"/>
    </source>
</evidence>
<dbReference type="CDD" id="cd06173">
    <property type="entry name" value="MFS_MefA_like"/>
    <property type="match status" value="1"/>
</dbReference>
<evidence type="ECO:0000256" key="6">
    <source>
        <dbReference type="SAM" id="Phobius"/>
    </source>
</evidence>
<feature type="transmembrane region" description="Helical" evidence="6">
    <location>
        <begin position="173"/>
        <end position="193"/>
    </location>
</feature>
<dbReference type="InterPro" id="IPR036259">
    <property type="entry name" value="MFS_trans_sf"/>
</dbReference>
<accession>A0A229SUJ8</accession>
<feature type="transmembrane region" description="Helical" evidence="6">
    <location>
        <begin position="285"/>
        <end position="303"/>
    </location>
</feature>
<feature type="transmembrane region" description="Helical" evidence="6">
    <location>
        <begin position="223"/>
        <end position="245"/>
    </location>
</feature>
<feature type="transmembrane region" description="Helical" evidence="6">
    <location>
        <begin position="50"/>
        <end position="75"/>
    </location>
</feature>
<dbReference type="GO" id="GO:0005886">
    <property type="term" value="C:plasma membrane"/>
    <property type="evidence" value="ECO:0007669"/>
    <property type="project" value="UniProtKB-SubCell"/>
</dbReference>
<evidence type="ECO:0000313" key="8">
    <source>
        <dbReference type="Proteomes" id="UP000215199"/>
    </source>
</evidence>
<dbReference type="EMBL" id="NMUL01000039">
    <property type="protein sequence ID" value="OXM62807.1"/>
    <property type="molecule type" value="Genomic_DNA"/>
</dbReference>
<sequence>MTTPTGHTVTPLHRNRNYRLLWTGSAGAFLGLFALETAMPLLILGTWSSAALTSVFAAVQTTTTVLCGAPAGWLLDRYDRRKLLVLAETARAAALVTLALALWLGQLTIAHVITTAAVLGSMQTVGTARMLLVRASVPDEQLTAAVTGEEVRNNAAELAGPPLGGVLFALSPVLPLLAATALFMVSAGLTWLVRLPARAQSPAASGEVLKGLTAALRERTMRAAILVLMLINSVAWIAQLVTIVLLRQHGIAPWLVGLVVAGFATGALAGTVLVAPLQRRLGPGALLLVVGLAQVPTLAGLALPLGPLWAALMCLCFGLGLPQVRVLLDVLVIRQIPDERRGQALSGVFTLLSLSLPIGMIGAGMLMNYSTPRTTLLTLASILLLGVACATFSRSVRTARWPGKS</sequence>
<gene>
    <name evidence="7" type="ORF">CF165_34130</name>
</gene>
<keyword evidence="2" id="KW-1003">Cell membrane</keyword>
<feature type="transmembrane region" description="Helical" evidence="6">
    <location>
        <begin position="20"/>
        <end position="44"/>
    </location>
</feature>
<dbReference type="GO" id="GO:0022857">
    <property type="term" value="F:transmembrane transporter activity"/>
    <property type="evidence" value="ECO:0007669"/>
    <property type="project" value="InterPro"/>
</dbReference>
<feature type="transmembrane region" description="Helical" evidence="6">
    <location>
        <begin position="251"/>
        <end position="273"/>
    </location>
</feature>
<evidence type="ECO:0000313" key="7">
    <source>
        <dbReference type="EMBL" id="OXM62807.1"/>
    </source>
</evidence>
<comment type="caution">
    <text evidence="7">The sequence shown here is derived from an EMBL/GenBank/DDBJ whole genome shotgun (WGS) entry which is preliminary data.</text>
</comment>
<dbReference type="OrthoDB" id="4544213at2"/>
<dbReference type="RefSeq" id="WP_093951693.1">
    <property type="nucleotide sequence ID" value="NZ_NMUL01000039.1"/>
</dbReference>
<protein>
    <submittedName>
        <fullName evidence="7">MFS transporter</fullName>
    </submittedName>
</protein>
<dbReference type="Proteomes" id="UP000215199">
    <property type="component" value="Unassembled WGS sequence"/>
</dbReference>
<dbReference type="Gene3D" id="1.20.1250.20">
    <property type="entry name" value="MFS general substrate transporter like domains"/>
    <property type="match status" value="1"/>
</dbReference>
<dbReference type="PANTHER" id="PTHR23513:SF6">
    <property type="entry name" value="MAJOR FACILITATOR SUPERFAMILY ASSOCIATED DOMAIN-CONTAINING PROTEIN"/>
    <property type="match status" value="1"/>
</dbReference>
<evidence type="ECO:0000256" key="4">
    <source>
        <dbReference type="ARBA" id="ARBA00022989"/>
    </source>
</evidence>
<proteinExistence type="predicted"/>
<feature type="transmembrane region" description="Helical" evidence="6">
    <location>
        <begin position="95"/>
        <end position="120"/>
    </location>
</feature>
<reference evidence="8" key="1">
    <citation type="submission" date="2017-07" db="EMBL/GenBank/DDBJ databases">
        <title>Comparative genome mining reveals phylogenetic distribution patterns of secondary metabolites in Amycolatopsis.</title>
        <authorList>
            <person name="Adamek M."/>
            <person name="Alanjary M."/>
            <person name="Sales-Ortells H."/>
            <person name="Goodfellow M."/>
            <person name="Bull A.T."/>
            <person name="Kalinowski J."/>
            <person name="Ziemert N."/>
        </authorList>
    </citation>
    <scope>NUCLEOTIDE SEQUENCE [LARGE SCALE GENOMIC DNA]</scope>
    <source>
        <strain evidence="8">H5</strain>
    </source>
</reference>
<name>A0A229SUJ8_9PSEU</name>
<evidence type="ECO:0000256" key="1">
    <source>
        <dbReference type="ARBA" id="ARBA00004651"/>
    </source>
</evidence>
<keyword evidence="5 6" id="KW-0472">Membrane</keyword>
<dbReference type="AlphaFoldDB" id="A0A229SUJ8"/>
<feature type="transmembrane region" description="Helical" evidence="6">
    <location>
        <begin position="309"/>
        <end position="332"/>
    </location>
</feature>
<dbReference type="SUPFAM" id="SSF103473">
    <property type="entry name" value="MFS general substrate transporter"/>
    <property type="match status" value="1"/>
</dbReference>
<dbReference type="InterPro" id="IPR011701">
    <property type="entry name" value="MFS"/>
</dbReference>